<evidence type="ECO:0000313" key="7">
    <source>
        <dbReference type="EMBL" id="OQP54018.1"/>
    </source>
</evidence>
<keyword evidence="8" id="KW-1185">Reference proteome</keyword>
<keyword evidence="2" id="KW-0479">Metal-binding</keyword>
<protein>
    <recommendedName>
        <fullName evidence="6">MPN domain-containing protein</fullName>
    </recommendedName>
</protein>
<dbReference type="Proteomes" id="UP000192277">
    <property type="component" value="Unassembled WGS sequence"/>
</dbReference>
<dbReference type="SUPFAM" id="SSF102712">
    <property type="entry name" value="JAB1/MPN domain"/>
    <property type="match status" value="1"/>
</dbReference>
<dbReference type="PANTHER" id="PTHR34858">
    <property type="entry name" value="CYSO-CYSTEINE PEPTIDASE"/>
    <property type="match status" value="1"/>
</dbReference>
<evidence type="ECO:0000256" key="3">
    <source>
        <dbReference type="ARBA" id="ARBA00022801"/>
    </source>
</evidence>
<keyword evidence="1" id="KW-0645">Protease</keyword>
<sequence length="142" mass="16416">MIILENDVQKIIVEDAVQAFPNECCGFVFGHEDSNGRRHITQARTVTNVKEGDKRRRFEIAPQDYIDAEKYAEEQQLELLGIYHSHPNHPAIPSEHDRAAAQPFFSYLIISVNEKEPGPIRSWRLNDELQFEEENNHLIAGY</sequence>
<evidence type="ECO:0000256" key="5">
    <source>
        <dbReference type="ARBA" id="ARBA00023049"/>
    </source>
</evidence>
<evidence type="ECO:0000256" key="1">
    <source>
        <dbReference type="ARBA" id="ARBA00022670"/>
    </source>
</evidence>
<dbReference type="EMBL" id="LWBO01000002">
    <property type="protein sequence ID" value="OQP54018.1"/>
    <property type="molecule type" value="Genomic_DNA"/>
</dbReference>
<dbReference type="Gene3D" id="3.40.140.10">
    <property type="entry name" value="Cytidine Deaminase, domain 2"/>
    <property type="match status" value="1"/>
</dbReference>
<accession>A0ABX3P3K7</accession>
<keyword evidence="4" id="KW-0862">Zinc</keyword>
<dbReference type="CDD" id="cd08070">
    <property type="entry name" value="MPN_like"/>
    <property type="match status" value="1"/>
</dbReference>
<keyword evidence="5" id="KW-0482">Metalloprotease</keyword>
<dbReference type="InterPro" id="IPR028090">
    <property type="entry name" value="JAB_dom_prok"/>
</dbReference>
<comment type="caution">
    <text evidence="7">The sequence shown here is derived from an EMBL/GenBank/DDBJ whole genome shotgun (WGS) entry which is preliminary data.</text>
</comment>
<dbReference type="InterPro" id="IPR037518">
    <property type="entry name" value="MPN"/>
</dbReference>
<evidence type="ECO:0000313" key="8">
    <source>
        <dbReference type="Proteomes" id="UP000192277"/>
    </source>
</evidence>
<proteinExistence type="predicted"/>
<dbReference type="Pfam" id="PF14464">
    <property type="entry name" value="Prok-JAB"/>
    <property type="match status" value="1"/>
</dbReference>
<keyword evidence="3" id="KW-0378">Hydrolase</keyword>
<dbReference type="PROSITE" id="PS50249">
    <property type="entry name" value="MPN"/>
    <property type="match status" value="1"/>
</dbReference>
<gene>
    <name evidence="7" type="ORF">A4D02_20245</name>
</gene>
<evidence type="ECO:0000256" key="2">
    <source>
        <dbReference type="ARBA" id="ARBA00022723"/>
    </source>
</evidence>
<dbReference type="SMART" id="SM00232">
    <property type="entry name" value="JAB_MPN"/>
    <property type="match status" value="1"/>
</dbReference>
<feature type="domain" description="MPN" evidence="6">
    <location>
        <begin position="1"/>
        <end position="129"/>
    </location>
</feature>
<organism evidence="7 8">
    <name type="scientific">Niastella koreensis</name>
    <dbReference type="NCBI Taxonomy" id="354356"/>
    <lineage>
        <taxon>Bacteria</taxon>
        <taxon>Pseudomonadati</taxon>
        <taxon>Bacteroidota</taxon>
        <taxon>Chitinophagia</taxon>
        <taxon>Chitinophagales</taxon>
        <taxon>Chitinophagaceae</taxon>
        <taxon>Niastella</taxon>
    </lineage>
</organism>
<dbReference type="RefSeq" id="WP_014216412.1">
    <property type="nucleotide sequence ID" value="NZ_LWBO01000002.1"/>
</dbReference>
<dbReference type="InterPro" id="IPR000555">
    <property type="entry name" value="JAMM/MPN+_dom"/>
</dbReference>
<name>A0ABX3P3K7_9BACT</name>
<evidence type="ECO:0000256" key="4">
    <source>
        <dbReference type="ARBA" id="ARBA00022833"/>
    </source>
</evidence>
<reference evidence="7 8" key="1">
    <citation type="submission" date="2016-04" db="EMBL/GenBank/DDBJ databases">
        <authorList>
            <person name="Chen L."/>
            <person name="Zhuang W."/>
            <person name="Wang G."/>
        </authorList>
    </citation>
    <scope>NUCLEOTIDE SEQUENCE [LARGE SCALE GENOMIC DNA]</scope>
    <source>
        <strain evidence="8">GR20</strain>
    </source>
</reference>
<dbReference type="InterPro" id="IPR051929">
    <property type="entry name" value="VirAsm_ModProt"/>
</dbReference>
<dbReference type="PANTHER" id="PTHR34858:SF1">
    <property type="entry name" value="CYSO-CYSTEINE PEPTIDASE"/>
    <property type="match status" value="1"/>
</dbReference>
<evidence type="ECO:0000259" key="6">
    <source>
        <dbReference type="PROSITE" id="PS50249"/>
    </source>
</evidence>